<protein>
    <submittedName>
        <fullName evidence="2">PepSY-like domain-containing protein</fullName>
    </submittedName>
</protein>
<feature type="domain" description="Putative beta-lactamase-inhibitor-like PepSY-like" evidence="1">
    <location>
        <begin position="69"/>
        <end position="145"/>
    </location>
</feature>
<evidence type="ECO:0000313" key="2">
    <source>
        <dbReference type="EMBL" id="HIT47296.1"/>
    </source>
</evidence>
<evidence type="ECO:0000259" key="1">
    <source>
        <dbReference type="Pfam" id="PF11396"/>
    </source>
</evidence>
<dbReference type="Pfam" id="PF11396">
    <property type="entry name" value="PepSY_like"/>
    <property type="match status" value="1"/>
</dbReference>
<comment type="caution">
    <text evidence="2">The sequence shown here is derived from an EMBL/GenBank/DDBJ whole genome shotgun (WGS) entry which is preliminary data.</text>
</comment>
<evidence type="ECO:0000313" key="3">
    <source>
        <dbReference type="Proteomes" id="UP000886881"/>
    </source>
</evidence>
<reference evidence="2" key="2">
    <citation type="journal article" date="2021" name="PeerJ">
        <title>Extensive microbial diversity within the chicken gut microbiome revealed by metagenomics and culture.</title>
        <authorList>
            <person name="Gilroy R."/>
            <person name="Ravi A."/>
            <person name="Getino M."/>
            <person name="Pursley I."/>
            <person name="Horton D.L."/>
            <person name="Alikhan N.F."/>
            <person name="Baker D."/>
            <person name="Gharbi K."/>
            <person name="Hall N."/>
            <person name="Watson M."/>
            <person name="Adriaenssens E.M."/>
            <person name="Foster-Nyarko E."/>
            <person name="Jarju S."/>
            <person name="Secka A."/>
            <person name="Antonio M."/>
            <person name="Oren A."/>
            <person name="Chaudhuri R.R."/>
            <person name="La Ragione R."/>
            <person name="Hildebrand F."/>
            <person name="Pallen M.J."/>
        </authorList>
    </citation>
    <scope>NUCLEOTIDE SEQUENCE</scope>
    <source>
        <strain evidence="2">ChiHecec2B26-709</strain>
    </source>
</reference>
<dbReference type="EMBL" id="DVLC01000105">
    <property type="protein sequence ID" value="HIT47296.1"/>
    <property type="molecule type" value="Genomic_DNA"/>
</dbReference>
<dbReference type="SUPFAM" id="SSF160574">
    <property type="entry name" value="BT0923-like"/>
    <property type="match status" value="1"/>
</dbReference>
<dbReference type="Proteomes" id="UP000886881">
    <property type="component" value="Unassembled WGS sequence"/>
</dbReference>
<gene>
    <name evidence="2" type="ORF">IAC35_05510</name>
</gene>
<sequence>MTASGKKRLWAVAAVILAAIAVMVAANMESSRPVTADELPETARNFVGDNYPGDSPALILKKFDDLRSSYEVTFTDGTKLKFGRRGEWTEIESHVRPVPSGVIPPQICDYTDRNFPGIPLMEISRDRKEVEVKLANRVELTFDSTAWTLTDFDD</sequence>
<reference evidence="2" key="1">
    <citation type="submission" date="2020-10" db="EMBL/GenBank/DDBJ databases">
        <authorList>
            <person name="Gilroy R."/>
        </authorList>
    </citation>
    <scope>NUCLEOTIDE SEQUENCE</scope>
    <source>
        <strain evidence="2">ChiHecec2B26-709</strain>
    </source>
</reference>
<proteinExistence type="predicted"/>
<accession>A0A9D1GNA0</accession>
<organism evidence="2 3">
    <name type="scientific">Candidatus Cryptobacteroides merdipullorum</name>
    <dbReference type="NCBI Taxonomy" id="2840771"/>
    <lineage>
        <taxon>Bacteria</taxon>
        <taxon>Pseudomonadati</taxon>
        <taxon>Bacteroidota</taxon>
        <taxon>Bacteroidia</taxon>
        <taxon>Bacteroidales</taxon>
        <taxon>Candidatus Cryptobacteroides</taxon>
    </lineage>
</organism>
<name>A0A9D1GNA0_9BACT</name>
<dbReference type="Gene3D" id="3.40.1420.30">
    <property type="match status" value="1"/>
</dbReference>
<dbReference type="AlphaFoldDB" id="A0A9D1GNA0"/>
<dbReference type="InterPro" id="IPR021533">
    <property type="entry name" value="PepSY-like"/>
</dbReference>